<keyword evidence="3" id="KW-0645">Protease</keyword>
<dbReference type="Proteomes" id="UP000799118">
    <property type="component" value="Unassembled WGS sequence"/>
</dbReference>
<accession>A0A6A4GC51</accession>
<sequence>FGDTLDTLHTSKCHVSALLYRGARVLLYVGSYNWICNWVGNERWSKTLE</sequence>
<keyword evidence="2" id="KW-0121">Carboxypeptidase</keyword>
<dbReference type="Gene3D" id="3.40.50.1820">
    <property type="entry name" value="alpha/beta hydrolase"/>
    <property type="match status" value="1"/>
</dbReference>
<dbReference type="AlphaFoldDB" id="A0A6A4GC51"/>
<evidence type="ECO:0000256" key="3">
    <source>
        <dbReference type="ARBA" id="ARBA00022670"/>
    </source>
</evidence>
<evidence type="ECO:0000313" key="6">
    <source>
        <dbReference type="EMBL" id="KAE9383023.1"/>
    </source>
</evidence>
<evidence type="ECO:0000256" key="5">
    <source>
        <dbReference type="ARBA" id="ARBA00023180"/>
    </source>
</evidence>
<evidence type="ECO:0000256" key="2">
    <source>
        <dbReference type="ARBA" id="ARBA00022645"/>
    </source>
</evidence>
<dbReference type="OrthoDB" id="443318at2759"/>
<organism evidence="6 7">
    <name type="scientific">Gymnopus androsaceus JB14</name>
    <dbReference type="NCBI Taxonomy" id="1447944"/>
    <lineage>
        <taxon>Eukaryota</taxon>
        <taxon>Fungi</taxon>
        <taxon>Dikarya</taxon>
        <taxon>Basidiomycota</taxon>
        <taxon>Agaricomycotina</taxon>
        <taxon>Agaricomycetes</taxon>
        <taxon>Agaricomycetidae</taxon>
        <taxon>Agaricales</taxon>
        <taxon>Marasmiineae</taxon>
        <taxon>Omphalotaceae</taxon>
        <taxon>Gymnopus</taxon>
    </lineage>
</organism>
<gene>
    <name evidence="6" type="ORF">BT96DRAFT_844700</name>
</gene>
<name>A0A6A4GC51_9AGAR</name>
<dbReference type="SUPFAM" id="SSF53474">
    <property type="entry name" value="alpha/beta-Hydrolases"/>
    <property type="match status" value="1"/>
</dbReference>
<dbReference type="GO" id="GO:0004185">
    <property type="term" value="F:serine-type carboxypeptidase activity"/>
    <property type="evidence" value="ECO:0007669"/>
    <property type="project" value="InterPro"/>
</dbReference>
<evidence type="ECO:0000256" key="4">
    <source>
        <dbReference type="ARBA" id="ARBA00022801"/>
    </source>
</evidence>
<evidence type="ECO:0000256" key="1">
    <source>
        <dbReference type="ARBA" id="ARBA00009431"/>
    </source>
</evidence>
<dbReference type="GO" id="GO:0006508">
    <property type="term" value="P:proteolysis"/>
    <property type="evidence" value="ECO:0007669"/>
    <property type="project" value="UniProtKB-KW"/>
</dbReference>
<dbReference type="Pfam" id="PF00450">
    <property type="entry name" value="Peptidase_S10"/>
    <property type="match status" value="1"/>
</dbReference>
<feature type="non-terminal residue" evidence="6">
    <location>
        <position position="1"/>
    </location>
</feature>
<keyword evidence="7" id="KW-1185">Reference proteome</keyword>
<dbReference type="EMBL" id="ML770757">
    <property type="protein sequence ID" value="KAE9383023.1"/>
    <property type="molecule type" value="Genomic_DNA"/>
</dbReference>
<dbReference type="InterPro" id="IPR029058">
    <property type="entry name" value="AB_hydrolase_fold"/>
</dbReference>
<keyword evidence="5" id="KW-0325">Glycoprotein</keyword>
<protein>
    <submittedName>
        <fullName evidence="6">Uncharacterized protein</fullName>
    </submittedName>
</protein>
<proteinExistence type="inferred from homology"/>
<evidence type="ECO:0000313" key="7">
    <source>
        <dbReference type="Proteomes" id="UP000799118"/>
    </source>
</evidence>
<reference evidence="6" key="1">
    <citation type="journal article" date="2019" name="Environ. Microbiol.">
        <title>Fungal ecological strategies reflected in gene transcription - a case study of two litter decomposers.</title>
        <authorList>
            <person name="Barbi F."/>
            <person name="Kohler A."/>
            <person name="Barry K."/>
            <person name="Baskaran P."/>
            <person name="Daum C."/>
            <person name="Fauchery L."/>
            <person name="Ihrmark K."/>
            <person name="Kuo A."/>
            <person name="LaButti K."/>
            <person name="Lipzen A."/>
            <person name="Morin E."/>
            <person name="Grigoriev I.V."/>
            <person name="Henrissat B."/>
            <person name="Lindahl B."/>
            <person name="Martin F."/>
        </authorList>
    </citation>
    <scope>NUCLEOTIDE SEQUENCE</scope>
    <source>
        <strain evidence="6">JB14</strain>
    </source>
</reference>
<keyword evidence="4" id="KW-0378">Hydrolase</keyword>
<comment type="similarity">
    <text evidence="1">Belongs to the peptidase S10 family.</text>
</comment>
<dbReference type="InterPro" id="IPR001563">
    <property type="entry name" value="Peptidase_S10"/>
</dbReference>